<dbReference type="PANTHER" id="PTHR34353:SF2">
    <property type="entry name" value="CRISPR-ASSOCIATED ENDONUCLEASE CAS1 1"/>
    <property type="match status" value="1"/>
</dbReference>
<proteinExistence type="predicted"/>
<keyword evidence="10" id="KW-1185">Reference proteome</keyword>
<dbReference type="GO" id="GO:0004519">
    <property type="term" value="F:endonuclease activity"/>
    <property type="evidence" value="ECO:0007669"/>
    <property type="project" value="UniProtKB-KW"/>
</dbReference>
<keyword evidence="5" id="KW-0460">Magnesium</keyword>
<dbReference type="eggNOG" id="arCOG01453">
    <property type="taxonomic scope" value="Archaea"/>
</dbReference>
<sequence length="181" mass="21757">MVRKNINTVGLDLSIGYLHEIAPSKHPLVYDLQELFRYVVDYSVIEILETKLKRSDFIITENYHIRLRLDTAKLLIEKIKNNFNKRYEFRNKQHTLENIIFENAREFSRYILGKTKTLDFKIPDIEISRNDTIDIKNRIISIDPEKRKALKINKSTLWYQQKKIKEDKTIKLYKKTRAKIE</sequence>
<gene>
    <name evidence="9" type="ordered locus">Ta1335</name>
</gene>
<dbReference type="EnsemblBacteria" id="CAC12456">
    <property type="protein sequence ID" value="CAC12456"/>
    <property type="gene ID" value="CAC12456"/>
</dbReference>
<dbReference type="InterPro" id="IPR042206">
    <property type="entry name" value="CRISPR-assoc_Cas1_C"/>
</dbReference>
<evidence type="ECO:0000256" key="5">
    <source>
        <dbReference type="ARBA" id="ARBA00022842"/>
    </source>
</evidence>
<dbReference type="PANTHER" id="PTHR34353">
    <property type="entry name" value="CRISPR-ASSOCIATED ENDONUCLEASE CAS1 1"/>
    <property type="match status" value="1"/>
</dbReference>
<dbReference type="STRING" id="273075.gene:9572558"/>
<organism evidence="9 10">
    <name type="scientific">Thermoplasma acidophilum (strain ATCC 25905 / DSM 1728 / JCM 9062 / NBRC 15155 / AMRC-C165)</name>
    <dbReference type="NCBI Taxonomy" id="273075"/>
    <lineage>
        <taxon>Archaea</taxon>
        <taxon>Methanobacteriati</taxon>
        <taxon>Thermoplasmatota</taxon>
        <taxon>Thermoplasmata</taxon>
        <taxon>Thermoplasmatales</taxon>
        <taxon>Thermoplasmataceae</taxon>
        <taxon>Thermoplasma</taxon>
    </lineage>
</organism>
<name>Q9HIK4_THEAC</name>
<keyword evidence="6" id="KW-0051">Antiviral defense</keyword>
<keyword evidence="2" id="KW-0479">Metal-binding</keyword>
<dbReference type="PaxDb" id="273075-Ta1335"/>
<dbReference type="InParanoid" id="Q9HIK4"/>
<protein>
    <recommendedName>
        <fullName evidence="11">CRISPR-associated endonuclease Cas1</fullName>
    </recommendedName>
</protein>
<dbReference type="InterPro" id="IPR002729">
    <property type="entry name" value="CRISPR-assoc_Cas1"/>
</dbReference>
<dbReference type="Pfam" id="PF01867">
    <property type="entry name" value="Cas_Cas1"/>
    <property type="match status" value="1"/>
</dbReference>
<dbReference type="RefSeq" id="WP_010901742.1">
    <property type="nucleotide sequence ID" value="NC_002578.1"/>
</dbReference>
<accession>Q9HIK4</accession>
<evidence type="ECO:0000256" key="3">
    <source>
        <dbReference type="ARBA" id="ARBA00022759"/>
    </source>
</evidence>
<evidence type="ECO:0000256" key="1">
    <source>
        <dbReference type="ARBA" id="ARBA00022722"/>
    </source>
</evidence>
<dbReference type="AlphaFoldDB" id="Q9HIK4"/>
<dbReference type="GO" id="GO:0046872">
    <property type="term" value="F:metal ion binding"/>
    <property type="evidence" value="ECO:0007669"/>
    <property type="project" value="UniProtKB-KW"/>
</dbReference>
<dbReference type="Gene3D" id="1.20.120.920">
    <property type="entry name" value="CRISPR-associated endonuclease Cas1, C-terminal domain"/>
    <property type="match status" value="1"/>
</dbReference>
<keyword evidence="8" id="KW-0464">Manganese</keyword>
<dbReference type="OrthoDB" id="2216at2157"/>
<dbReference type="GO" id="GO:0003677">
    <property type="term" value="F:DNA binding"/>
    <property type="evidence" value="ECO:0007669"/>
    <property type="project" value="UniProtKB-KW"/>
</dbReference>
<evidence type="ECO:0000256" key="6">
    <source>
        <dbReference type="ARBA" id="ARBA00023118"/>
    </source>
</evidence>
<keyword evidence="1" id="KW-0540">Nuclease</keyword>
<evidence type="ECO:0000256" key="8">
    <source>
        <dbReference type="ARBA" id="ARBA00023211"/>
    </source>
</evidence>
<evidence type="ECO:0000313" key="10">
    <source>
        <dbReference type="Proteomes" id="UP000001024"/>
    </source>
</evidence>
<evidence type="ECO:0000256" key="4">
    <source>
        <dbReference type="ARBA" id="ARBA00022801"/>
    </source>
</evidence>
<keyword evidence="4" id="KW-0378">Hydrolase</keyword>
<keyword evidence="3" id="KW-0255">Endonuclease</keyword>
<reference evidence="9 10" key="1">
    <citation type="journal article" date="2000" name="Nature">
        <title>The genome sequence of the thermoacidophilic scavenger Thermoplasma acidophilum.</title>
        <authorList>
            <person name="Ruepp A."/>
            <person name="Graml W."/>
            <person name="Santos-Martinez M.L."/>
            <person name="Koretke K.K."/>
            <person name="Volker C."/>
            <person name="Mewes H.W."/>
            <person name="Frishman D."/>
            <person name="Stocker S."/>
            <person name="Lupas A.N."/>
            <person name="Baumeister W."/>
        </authorList>
    </citation>
    <scope>NUCLEOTIDE SEQUENCE [LARGE SCALE GENOMIC DNA]</scope>
    <source>
        <strain evidence="10">ATCC 25905 / DSM 1728 / JCM 9062 / NBRC 15155 / AMRC-C165</strain>
    </source>
</reference>
<evidence type="ECO:0000313" key="9">
    <source>
        <dbReference type="EMBL" id="CAC12456.1"/>
    </source>
</evidence>
<dbReference type="GO" id="GO:0016787">
    <property type="term" value="F:hydrolase activity"/>
    <property type="evidence" value="ECO:0007669"/>
    <property type="project" value="UniProtKB-KW"/>
</dbReference>
<dbReference type="EMBL" id="AL445067">
    <property type="protein sequence ID" value="CAC12456.1"/>
    <property type="molecule type" value="Genomic_DNA"/>
</dbReference>
<dbReference type="HOGENOM" id="CLU_1551842_0_0_2"/>
<evidence type="ECO:0000256" key="7">
    <source>
        <dbReference type="ARBA" id="ARBA00023125"/>
    </source>
</evidence>
<dbReference type="GO" id="GO:0051607">
    <property type="term" value="P:defense response to virus"/>
    <property type="evidence" value="ECO:0007669"/>
    <property type="project" value="UniProtKB-KW"/>
</dbReference>
<dbReference type="GO" id="GO:0043571">
    <property type="term" value="P:maintenance of CRISPR repeat elements"/>
    <property type="evidence" value="ECO:0007669"/>
    <property type="project" value="InterPro"/>
</dbReference>
<evidence type="ECO:0000256" key="2">
    <source>
        <dbReference type="ARBA" id="ARBA00022723"/>
    </source>
</evidence>
<dbReference type="KEGG" id="tac:Ta1335"/>
<dbReference type="Proteomes" id="UP000001024">
    <property type="component" value="Chromosome"/>
</dbReference>
<evidence type="ECO:0008006" key="11">
    <source>
        <dbReference type="Google" id="ProtNLM"/>
    </source>
</evidence>
<dbReference type="InterPro" id="IPR050646">
    <property type="entry name" value="Cas1"/>
</dbReference>
<keyword evidence="7" id="KW-0238">DNA-binding</keyword>